<evidence type="ECO:0000259" key="10">
    <source>
        <dbReference type="PROSITE" id="PS01186"/>
    </source>
</evidence>
<sequence length="1023" mass="111582">MAQPLSRPLVLSQSQPWPPAPPSPRFPNLSQPGPGSLRMPKSRSQSRPPLQSRSLAWSPSLPRPPFHPLSQIPAQPLSPPDSQLLLKPLAQPRLWLHSPTQSFLPPHSLPLFRPQCSAQPSPLSQPLPSSLCLPSSLAPRLSHTLPLSQPRLRSGLQLPPALLLLLLFSVLGPGAGGLFLTDYSTCSPRKLSPFRSFASTELFHFHVPEDTLLAVWNLIIFKEQGGTFGDHCPDQSVTVYFRSGAPPVINPLHTHFPGDTAVPGVFSLTLSWTLPNRTSGIFNVSSPLPGDWFLAAHLPQAHGHISVKGLQDECQYLLQPQLIVRRLLDVAVLVPGRPAEQTLSPHNRSALYKVFVPSFTYRVSAQLVCVGGRGVSACPLTLRLRPKAPPLHNSSSVACRGASICQVELALPPWGHWVYVRVETPSRGPGRTIHFQLCVRLQECPQPSLSRALVPGAAMNMPQSLGNQPLPPEPPSLGTSVEALGATSPPEHCWPVRPTLRNELDTFSVHFYIFFGPSVALPPERPAVFALRLLPVLDSGGVLSLELQLNVSSLHQENVTVFGCLTHEVPLSLGDAAVTCSKELLAGFLLSVSATSRVSRLRIPFPQTGTWFLTLRSLCGVGPRFVRCRNATAEVRLRTFLSPCVDDCGPYGQCKLLRTHNYLYAACECKAGWRGWGCTDSADALTYGFQLLSTLLLCLSNLMFLPPVVLAIRSRYVLEAAVYTFTMFFSTFYHACDQPGIVVFCIMDYDVLQFCDFLGSLMSVWVTVIAMARLQPVVKQVLYLLGAMLLSMALQLDRHGLWNLLGPSLFALGILATAWYAVSAVGTATHLRGAAGFSTCAQAALLRAVPSYCMLLWRPRTTTSTSIAFGICSSPAVWASCFLLVPRLSIGSHLQPGPGDAVISYVSMSRRSWALWAQEPLSAVSVPAEQGFGAGPWWVNPMWFFLGVKSLLGEKRQAVFLEDLEFFSRMLNSSRNLEPCPGNGKLLHSWNRLKDWNCAGHRAAVAPSGAWSPSQGCGAVLQT</sequence>
<name>A0A6P6EHH4_OCTDE</name>
<dbReference type="GO" id="GO:0005886">
    <property type="term" value="C:plasma membrane"/>
    <property type="evidence" value="ECO:0007669"/>
    <property type="project" value="UniProtKB-SubCell"/>
</dbReference>
<keyword evidence="5 8" id="KW-1133">Transmembrane helix</keyword>
<dbReference type="InterPro" id="IPR000742">
    <property type="entry name" value="EGF"/>
</dbReference>
<dbReference type="OrthoDB" id="69646at2759"/>
<dbReference type="InParanoid" id="A0A6P6EHH4"/>
<feature type="compositionally biased region" description="Low complexity" evidence="7">
    <location>
        <begin position="42"/>
        <end position="55"/>
    </location>
</feature>
<evidence type="ECO:0000256" key="5">
    <source>
        <dbReference type="ARBA" id="ARBA00022989"/>
    </source>
</evidence>
<dbReference type="Pfam" id="PF12036">
    <property type="entry name" value="DUF3522"/>
    <property type="match status" value="1"/>
</dbReference>
<dbReference type="PANTHER" id="PTHR14319:SF6">
    <property type="entry name" value="TRANSMEMBRANE PROTEIN 8B"/>
    <property type="match status" value="1"/>
</dbReference>
<gene>
    <name evidence="12" type="primary">Tmem8b</name>
</gene>
<dbReference type="InterPro" id="IPR021910">
    <property type="entry name" value="NGX6/PGAP6/MYMK"/>
</dbReference>
<keyword evidence="11" id="KW-1185">Reference proteome</keyword>
<evidence type="ECO:0000313" key="12">
    <source>
        <dbReference type="RefSeq" id="XP_023571741.1"/>
    </source>
</evidence>
<protein>
    <submittedName>
        <fullName evidence="12">Transmembrane protein 8B isoform X1</fullName>
    </submittedName>
</protein>
<evidence type="ECO:0000256" key="3">
    <source>
        <dbReference type="ARBA" id="ARBA00022475"/>
    </source>
</evidence>
<evidence type="ECO:0000313" key="11">
    <source>
        <dbReference type="Proteomes" id="UP000515203"/>
    </source>
</evidence>
<feature type="domain" description="EGF-like" evidence="9 10">
    <location>
        <begin position="667"/>
        <end position="678"/>
    </location>
</feature>
<proteinExistence type="inferred from homology"/>
<dbReference type="Proteomes" id="UP000515203">
    <property type="component" value="Unplaced"/>
</dbReference>
<feature type="transmembrane region" description="Helical" evidence="8">
    <location>
        <begin position="684"/>
        <end position="704"/>
    </location>
</feature>
<reference evidence="12" key="1">
    <citation type="submission" date="2025-08" db="UniProtKB">
        <authorList>
            <consortium name="RefSeq"/>
        </authorList>
    </citation>
    <scope>IDENTIFICATION</scope>
</reference>
<feature type="region of interest" description="Disordered" evidence="7">
    <location>
        <begin position="1"/>
        <end position="60"/>
    </location>
</feature>
<evidence type="ECO:0000256" key="2">
    <source>
        <dbReference type="ARBA" id="ARBA00005542"/>
    </source>
</evidence>
<feature type="transmembrane region" description="Helical" evidence="8">
    <location>
        <begin position="741"/>
        <end position="768"/>
    </location>
</feature>
<dbReference type="PROSITE" id="PS00022">
    <property type="entry name" value="EGF_1"/>
    <property type="match status" value="1"/>
</dbReference>
<dbReference type="AlphaFoldDB" id="A0A6P6EHH4"/>
<feature type="transmembrane region" description="Helical" evidence="8">
    <location>
        <begin position="802"/>
        <end position="822"/>
    </location>
</feature>
<keyword evidence="3" id="KW-1003">Cell membrane</keyword>
<dbReference type="CTD" id="51754"/>
<dbReference type="GeneID" id="101561112"/>
<dbReference type="PANTHER" id="PTHR14319">
    <property type="entry name" value="FIVE-SPAN TRANSMEMBRANE PROTEIN M83"/>
    <property type="match status" value="1"/>
</dbReference>
<evidence type="ECO:0000256" key="4">
    <source>
        <dbReference type="ARBA" id="ARBA00022692"/>
    </source>
</evidence>
<accession>A0A6P6EHH4</accession>
<keyword evidence="4 8" id="KW-0812">Transmembrane</keyword>
<organism evidence="11 12">
    <name type="scientific">Octodon degus</name>
    <name type="common">Degu</name>
    <name type="synonym">Sciurus degus</name>
    <dbReference type="NCBI Taxonomy" id="10160"/>
    <lineage>
        <taxon>Eukaryota</taxon>
        <taxon>Metazoa</taxon>
        <taxon>Chordata</taxon>
        <taxon>Craniata</taxon>
        <taxon>Vertebrata</taxon>
        <taxon>Euteleostomi</taxon>
        <taxon>Mammalia</taxon>
        <taxon>Eutheria</taxon>
        <taxon>Euarchontoglires</taxon>
        <taxon>Glires</taxon>
        <taxon>Rodentia</taxon>
        <taxon>Hystricomorpha</taxon>
        <taxon>Octodontidae</taxon>
        <taxon>Octodon</taxon>
    </lineage>
</organism>
<evidence type="ECO:0000256" key="8">
    <source>
        <dbReference type="SAM" id="Phobius"/>
    </source>
</evidence>
<keyword evidence="6 8" id="KW-0472">Membrane</keyword>
<dbReference type="PROSITE" id="PS01186">
    <property type="entry name" value="EGF_2"/>
    <property type="match status" value="1"/>
</dbReference>
<evidence type="ECO:0000256" key="1">
    <source>
        <dbReference type="ARBA" id="ARBA00004651"/>
    </source>
</evidence>
<dbReference type="RefSeq" id="XP_023571741.1">
    <property type="nucleotide sequence ID" value="XM_023715973.1"/>
</dbReference>
<comment type="similarity">
    <text evidence="2">Belongs to the TMEM8 family.</text>
</comment>
<comment type="subcellular location">
    <subcellularLocation>
        <location evidence="1">Cell membrane</location>
        <topology evidence="1">Multi-pass membrane protein</topology>
    </subcellularLocation>
</comment>
<evidence type="ECO:0000256" key="7">
    <source>
        <dbReference type="SAM" id="MobiDB-lite"/>
    </source>
</evidence>
<feature type="compositionally biased region" description="Pro residues" evidence="7">
    <location>
        <begin position="16"/>
        <end position="25"/>
    </location>
</feature>
<evidence type="ECO:0000259" key="9">
    <source>
        <dbReference type="PROSITE" id="PS00022"/>
    </source>
</evidence>
<evidence type="ECO:0000256" key="6">
    <source>
        <dbReference type="ARBA" id="ARBA00023136"/>
    </source>
</evidence>
<feature type="transmembrane region" description="Helical" evidence="8">
    <location>
        <begin position="716"/>
        <end position="735"/>
    </location>
</feature>